<evidence type="ECO:0000256" key="2">
    <source>
        <dbReference type="SAM" id="Phobius"/>
    </source>
</evidence>
<dbReference type="InterPro" id="IPR019734">
    <property type="entry name" value="TPR_rpt"/>
</dbReference>
<geneLocation type="plasmid" evidence="3 4">
    <name>pACIX901</name>
</geneLocation>
<keyword evidence="3" id="KW-0614">Plasmid</keyword>
<dbReference type="HOGENOM" id="CLU_773314_0_0_0"/>
<reference evidence="4" key="1">
    <citation type="submission" date="2011-01" db="EMBL/GenBank/DDBJ databases">
        <title>Complete sequence of plasmid1 of Acidobacterium sp. MP5ACTX9.</title>
        <authorList>
            <consortium name="US DOE Joint Genome Institute"/>
            <person name="Lucas S."/>
            <person name="Copeland A."/>
            <person name="Lapidus A."/>
            <person name="Cheng J.-F."/>
            <person name="Goodwin L."/>
            <person name="Pitluck S."/>
            <person name="Teshima H."/>
            <person name="Detter J.C."/>
            <person name="Han C."/>
            <person name="Tapia R."/>
            <person name="Land M."/>
            <person name="Hauser L."/>
            <person name="Kyrpides N."/>
            <person name="Ivanova N."/>
            <person name="Ovchinnikova G."/>
            <person name="Pagani I."/>
            <person name="Rawat S.R."/>
            <person name="Mannisto M."/>
            <person name="Haggblom M.M."/>
            <person name="Woyke T."/>
        </authorList>
    </citation>
    <scope>NUCLEOTIDE SEQUENCE [LARGE SCALE GENOMIC DNA]</scope>
    <source>
        <strain evidence="4">MP5ACTX9</strain>
        <plasmid evidence="4">Plasmid pACIX901</plasmid>
    </source>
</reference>
<dbReference type="Gene3D" id="1.25.40.10">
    <property type="entry name" value="Tetratricopeptide repeat domain"/>
    <property type="match status" value="1"/>
</dbReference>
<evidence type="ECO:0000313" key="3">
    <source>
        <dbReference type="EMBL" id="ADW71001.1"/>
    </source>
</evidence>
<gene>
    <name evidence="3" type="ordered locus">AciX9_4224</name>
</gene>
<evidence type="ECO:0000256" key="1">
    <source>
        <dbReference type="PROSITE-ProRule" id="PRU00339"/>
    </source>
</evidence>
<keyword evidence="2" id="KW-0812">Transmembrane</keyword>
<dbReference type="AlphaFoldDB" id="E8X6B7"/>
<dbReference type="KEGG" id="acm:AciX9_4224"/>
<feature type="repeat" description="TPR" evidence="1">
    <location>
        <begin position="52"/>
        <end position="85"/>
    </location>
</feature>
<protein>
    <submittedName>
        <fullName evidence="3">Uncharacterized protein</fullName>
    </submittedName>
</protein>
<keyword evidence="1" id="KW-0802">TPR repeat</keyword>
<dbReference type="Proteomes" id="UP000000343">
    <property type="component" value="Plasmid pACIX901"/>
</dbReference>
<name>E8X6B7_GRATM</name>
<dbReference type="PROSITE" id="PS50005">
    <property type="entry name" value="TPR"/>
    <property type="match status" value="1"/>
</dbReference>
<proteinExistence type="predicted"/>
<accession>E8X6B7</accession>
<keyword evidence="4" id="KW-1185">Reference proteome</keyword>
<dbReference type="OrthoDB" id="115612at2"/>
<sequence length="358" mass="40085">MEPTANPEGPARRAWGVILAWIGGITAVIGFIGTVTGTFTTLSDRLHRNSDFDAQIALAQAQVKQSEYPQAVQTYAAVLKQDPHYRPALDGQLQTVEHWVEDFRVPPREDEKTTVTASNLLDQIFPVLDAALVRTKALQTADIQAHIGWAHWLNQHIAEREFGSTAVDNLHAALVTDPNNVYANAMLGNWMLQNHQSLPEAIRHFDTAVATGKERPLVRRYQLAAYDNLDAPGGRTAILKAVSSMRQANEPLDSERRRNVFVYCCRPGTIFRNELVESFTALPQDEFWQTYLWLDADDPPEGEQIRQLNRRYIQASLAEVAGHRADALTQFRALKKDVQIPGTSLDELVAEAIQRLST</sequence>
<keyword evidence="2" id="KW-1133">Transmembrane helix</keyword>
<evidence type="ECO:0000313" key="4">
    <source>
        <dbReference type="Proteomes" id="UP000000343"/>
    </source>
</evidence>
<keyword evidence="2" id="KW-0472">Membrane</keyword>
<dbReference type="EMBL" id="CP002481">
    <property type="protein sequence ID" value="ADW71001.1"/>
    <property type="molecule type" value="Genomic_DNA"/>
</dbReference>
<feature type="transmembrane region" description="Helical" evidence="2">
    <location>
        <begin position="15"/>
        <end position="39"/>
    </location>
</feature>
<dbReference type="SUPFAM" id="SSF48452">
    <property type="entry name" value="TPR-like"/>
    <property type="match status" value="1"/>
</dbReference>
<dbReference type="InterPro" id="IPR011990">
    <property type="entry name" value="TPR-like_helical_dom_sf"/>
</dbReference>
<organism evidence="4">
    <name type="scientific">Granulicella tundricola (strain ATCC BAA-1859 / DSM 23138 / MP5ACTX9)</name>
    <dbReference type="NCBI Taxonomy" id="1198114"/>
    <lineage>
        <taxon>Bacteria</taxon>
        <taxon>Pseudomonadati</taxon>
        <taxon>Acidobacteriota</taxon>
        <taxon>Terriglobia</taxon>
        <taxon>Terriglobales</taxon>
        <taxon>Acidobacteriaceae</taxon>
        <taxon>Granulicella</taxon>
    </lineage>
</organism>
<dbReference type="RefSeq" id="WP_013572913.1">
    <property type="nucleotide sequence ID" value="NC_015057.1"/>
</dbReference>